<dbReference type="EMBL" id="BMAC01000501">
    <property type="protein sequence ID" value="GFP97760.1"/>
    <property type="molecule type" value="Genomic_DNA"/>
</dbReference>
<protein>
    <submittedName>
        <fullName evidence="3">U-box domain-containing protein 4</fullName>
    </submittedName>
</protein>
<organism evidence="3 4">
    <name type="scientific">Phtheirospermum japonicum</name>
    <dbReference type="NCBI Taxonomy" id="374723"/>
    <lineage>
        <taxon>Eukaryota</taxon>
        <taxon>Viridiplantae</taxon>
        <taxon>Streptophyta</taxon>
        <taxon>Embryophyta</taxon>
        <taxon>Tracheophyta</taxon>
        <taxon>Spermatophyta</taxon>
        <taxon>Magnoliopsida</taxon>
        <taxon>eudicotyledons</taxon>
        <taxon>Gunneridae</taxon>
        <taxon>Pentapetalae</taxon>
        <taxon>asterids</taxon>
        <taxon>lamiids</taxon>
        <taxon>Lamiales</taxon>
        <taxon>Orobanchaceae</taxon>
        <taxon>Orobanchaceae incertae sedis</taxon>
        <taxon>Phtheirospermum</taxon>
    </lineage>
</organism>
<reference evidence="3" key="1">
    <citation type="submission" date="2020-07" db="EMBL/GenBank/DDBJ databases">
        <title>Ethylene signaling mediates host invasion by parasitic plants.</title>
        <authorList>
            <person name="Yoshida S."/>
        </authorList>
    </citation>
    <scope>NUCLEOTIDE SEQUENCE</scope>
    <source>
        <strain evidence="3">Okayama</strain>
    </source>
</reference>
<feature type="non-terminal residue" evidence="3">
    <location>
        <position position="1"/>
    </location>
</feature>
<keyword evidence="1" id="KW-0833">Ubl conjugation pathway</keyword>
<dbReference type="Proteomes" id="UP000653305">
    <property type="component" value="Unassembled WGS sequence"/>
</dbReference>
<dbReference type="InterPro" id="IPR011989">
    <property type="entry name" value="ARM-like"/>
</dbReference>
<proteinExistence type="predicted"/>
<dbReference type="Gene3D" id="1.25.10.10">
    <property type="entry name" value="Leucine-rich Repeat Variant"/>
    <property type="match status" value="1"/>
</dbReference>
<name>A0A830CDS8_9LAMI</name>
<evidence type="ECO:0000256" key="2">
    <source>
        <dbReference type="SAM" id="MobiDB-lite"/>
    </source>
</evidence>
<dbReference type="OrthoDB" id="7537227at2759"/>
<dbReference type="SUPFAM" id="SSF48371">
    <property type="entry name" value="ARM repeat"/>
    <property type="match status" value="1"/>
</dbReference>
<accession>A0A830CDS8</accession>
<gene>
    <name evidence="3" type="ORF">PHJA_001920100</name>
</gene>
<dbReference type="InterPro" id="IPR016024">
    <property type="entry name" value="ARM-type_fold"/>
</dbReference>
<evidence type="ECO:0000256" key="1">
    <source>
        <dbReference type="ARBA" id="ARBA00022786"/>
    </source>
</evidence>
<sequence length="228" mass="23768">RSHRLFLSCTSDNSDEVISYLVSALDSDNIDDQKQAATEICLLAKNKPDNRTRIARAEAIKSLISIISSNYPQLQEYDITAILNLSLCDGKKEEIAYSGKIKPLVRALRSTAATAAARENATCALLRLSQVKEDKVAVGGNPTAGGPPGRRWAPGEEGRVHGALLAVLGEGEQGEGGAGGDHAAASGDDVGSGVEHGGQGGVCVSGQNPQKSPKIGSKLNLVSTYVAF</sequence>
<dbReference type="PANTHER" id="PTHR23315">
    <property type="entry name" value="U BOX DOMAIN-CONTAINING"/>
    <property type="match status" value="1"/>
</dbReference>
<dbReference type="PANTHER" id="PTHR23315:SF64">
    <property type="entry name" value="ARM REPEAT SUPERFAMILY PROTEIN"/>
    <property type="match status" value="1"/>
</dbReference>
<comment type="caution">
    <text evidence="3">The sequence shown here is derived from an EMBL/GenBank/DDBJ whole genome shotgun (WGS) entry which is preliminary data.</text>
</comment>
<evidence type="ECO:0000313" key="3">
    <source>
        <dbReference type="EMBL" id="GFP97760.1"/>
    </source>
</evidence>
<dbReference type="AlphaFoldDB" id="A0A830CDS8"/>
<feature type="region of interest" description="Disordered" evidence="2">
    <location>
        <begin position="171"/>
        <end position="200"/>
    </location>
</feature>
<keyword evidence="4" id="KW-1185">Reference proteome</keyword>
<evidence type="ECO:0000313" key="4">
    <source>
        <dbReference type="Proteomes" id="UP000653305"/>
    </source>
</evidence>
<feature type="compositionally biased region" description="Low complexity" evidence="2">
    <location>
        <begin position="181"/>
        <end position="193"/>
    </location>
</feature>